<dbReference type="Gene3D" id="3.40.630.30">
    <property type="match status" value="1"/>
</dbReference>
<comment type="caution">
    <text evidence="2">The sequence shown here is derived from an EMBL/GenBank/DDBJ whole genome shotgun (WGS) entry which is preliminary data.</text>
</comment>
<dbReference type="Pfam" id="PF08445">
    <property type="entry name" value="FR47"/>
    <property type="match status" value="1"/>
</dbReference>
<gene>
    <name evidence="2" type="ORF">ACFP3U_12825</name>
</gene>
<proteinExistence type="predicted"/>
<feature type="domain" description="N-acetyltransferase" evidence="1">
    <location>
        <begin position="77"/>
        <end position="212"/>
    </location>
</feature>
<dbReference type="PROSITE" id="PS51186">
    <property type="entry name" value="GNAT"/>
    <property type="match status" value="1"/>
</dbReference>
<dbReference type="RefSeq" id="WP_380225565.1">
    <property type="nucleotide sequence ID" value="NZ_JBHSOF010000013.1"/>
</dbReference>
<dbReference type="InterPro" id="IPR000182">
    <property type="entry name" value="GNAT_dom"/>
</dbReference>
<protein>
    <submittedName>
        <fullName evidence="2">GNAT family N-acetyltransferase</fullName>
    </submittedName>
</protein>
<evidence type="ECO:0000313" key="2">
    <source>
        <dbReference type="EMBL" id="MFC5663864.1"/>
    </source>
</evidence>
<keyword evidence="3" id="KW-1185">Reference proteome</keyword>
<reference evidence="3" key="1">
    <citation type="journal article" date="2019" name="Int. J. Syst. Evol. Microbiol.">
        <title>The Global Catalogue of Microorganisms (GCM) 10K type strain sequencing project: providing services to taxonomists for standard genome sequencing and annotation.</title>
        <authorList>
            <consortium name="The Broad Institute Genomics Platform"/>
            <consortium name="The Broad Institute Genome Sequencing Center for Infectious Disease"/>
            <person name="Wu L."/>
            <person name="Ma J."/>
        </authorList>
    </citation>
    <scope>NUCLEOTIDE SEQUENCE [LARGE SCALE GENOMIC DNA]</scope>
    <source>
        <strain evidence="3">CGMCC 4.1437</strain>
    </source>
</reference>
<evidence type="ECO:0000259" key="1">
    <source>
        <dbReference type="PROSITE" id="PS51186"/>
    </source>
</evidence>
<dbReference type="Proteomes" id="UP001595975">
    <property type="component" value="Unassembled WGS sequence"/>
</dbReference>
<sequence>MGELTVNALVREWIGGWIVSRGAADPVDEPWGWTVDVGQVKQVARHVLPAPTEPDVRKLVAATTAPGTWLKLFADDETVRPWLGPGWRYDVPGYLMTLPLAAGRPTVPAGYTLTSWERGGVVRVLVRTEDGHFAARGQLGLAGATAVADQIETAPEHRRRGLGSVVMRALQDAGHRGGATTGILVATPDGRALYSALGWTVRATMASLYYAP</sequence>
<name>A0ABW0X3S2_9ACTN</name>
<dbReference type="EMBL" id="JBHSOF010000013">
    <property type="protein sequence ID" value="MFC5663864.1"/>
    <property type="molecule type" value="Genomic_DNA"/>
</dbReference>
<evidence type="ECO:0000313" key="3">
    <source>
        <dbReference type="Proteomes" id="UP001595975"/>
    </source>
</evidence>
<accession>A0ABW0X3S2</accession>
<dbReference type="InterPro" id="IPR013653">
    <property type="entry name" value="GCN5-like_dom"/>
</dbReference>
<dbReference type="InterPro" id="IPR016181">
    <property type="entry name" value="Acyl_CoA_acyltransferase"/>
</dbReference>
<organism evidence="2 3">
    <name type="scientific">Kitasatospora misakiensis</name>
    <dbReference type="NCBI Taxonomy" id="67330"/>
    <lineage>
        <taxon>Bacteria</taxon>
        <taxon>Bacillati</taxon>
        <taxon>Actinomycetota</taxon>
        <taxon>Actinomycetes</taxon>
        <taxon>Kitasatosporales</taxon>
        <taxon>Streptomycetaceae</taxon>
        <taxon>Kitasatospora</taxon>
    </lineage>
</organism>
<dbReference type="SUPFAM" id="SSF55729">
    <property type="entry name" value="Acyl-CoA N-acyltransferases (Nat)"/>
    <property type="match status" value="1"/>
</dbReference>